<gene>
    <name evidence="2" type="ORF">ABB55_10710</name>
</gene>
<evidence type="ECO:0000313" key="3">
    <source>
        <dbReference type="Proteomes" id="UP000048984"/>
    </source>
</evidence>
<dbReference type="GO" id="GO:0071111">
    <property type="term" value="F:cyclic-guanylate-specific phosphodiesterase activity"/>
    <property type="evidence" value="ECO:0007669"/>
    <property type="project" value="InterPro"/>
</dbReference>
<dbReference type="Pfam" id="PF00563">
    <property type="entry name" value="EAL"/>
    <property type="match status" value="1"/>
</dbReference>
<accession>A0A0P6VMV1</accession>
<dbReference type="RefSeq" id="WP_054358800.1">
    <property type="nucleotide sequence ID" value="NZ_LJYW01000001.1"/>
</dbReference>
<dbReference type="InterPro" id="IPR050706">
    <property type="entry name" value="Cyclic-di-GMP_PDE-like"/>
</dbReference>
<dbReference type="Gene3D" id="3.30.450.40">
    <property type="match status" value="1"/>
</dbReference>
<dbReference type="PANTHER" id="PTHR33121:SF70">
    <property type="entry name" value="SIGNALING PROTEIN YKOW"/>
    <property type="match status" value="1"/>
</dbReference>
<dbReference type="Pfam" id="PF13185">
    <property type="entry name" value="GAF_2"/>
    <property type="match status" value="1"/>
</dbReference>
<dbReference type="OrthoDB" id="9814202at2"/>
<feature type="domain" description="EAL" evidence="1">
    <location>
        <begin position="175"/>
        <end position="417"/>
    </location>
</feature>
<dbReference type="CDD" id="cd01948">
    <property type="entry name" value="EAL"/>
    <property type="match status" value="1"/>
</dbReference>
<keyword evidence="3" id="KW-1185">Reference proteome</keyword>
<name>A0A0P6VMV1_9HYPH</name>
<dbReference type="PANTHER" id="PTHR33121">
    <property type="entry name" value="CYCLIC DI-GMP PHOSPHODIESTERASE PDEF"/>
    <property type="match status" value="1"/>
</dbReference>
<reference evidence="2 3" key="2">
    <citation type="submission" date="2015-10" db="EMBL/GenBank/DDBJ databases">
        <title>Draft Genome Sequence of Prosthecomicrobium hirschii ATCC 27832.</title>
        <authorList>
            <person name="Daniel J."/>
            <person name="Givan S.A."/>
            <person name="Brun Y.V."/>
            <person name="Brown P.J."/>
        </authorList>
    </citation>
    <scope>NUCLEOTIDE SEQUENCE [LARGE SCALE GENOMIC DNA]</scope>
    <source>
        <strain evidence="2 3">16</strain>
    </source>
</reference>
<dbReference type="InterPro" id="IPR001633">
    <property type="entry name" value="EAL_dom"/>
</dbReference>
<proteinExistence type="predicted"/>
<reference evidence="2 3" key="1">
    <citation type="submission" date="2015-09" db="EMBL/GenBank/DDBJ databases">
        <authorList>
            <person name="Jackson K.R."/>
            <person name="Lunt B.L."/>
            <person name="Fisher J.N.B."/>
            <person name="Gardner A.V."/>
            <person name="Bailey M.E."/>
            <person name="Deus L.M."/>
            <person name="Earl A.S."/>
            <person name="Gibby P.D."/>
            <person name="Hartmann K.A."/>
            <person name="Liu J.E."/>
            <person name="Manci A.M."/>
            <person name="Nielsen D.A."/>
            <person name="Solomon M.B."/>
            <person name="Breakwell D.P."/>
            <person name="Burnett S.H."/>
            <person name="Grose J.H."/>
        </authorList>
    </citation>
    <scope>NUCLEOTIDE SEQUENCE [LARGE SCALE GENOMIC DNA]</scope>
    <source>
        <strain evidence="2 3">16</strain>
    </source>
</reference>
<dbReference type="SUPFAM" id="SSF55781">
    <property type="entry name" value="GAF domain-like"/>
    <property type="match status" value="1"/>
</dbReference>
<dbReference type="SMART" id="SM00052">
    <property type="entry name" value="EAL"/>
    <property type="match status" value="1"/>
</dbReference>
<dbReference type="AlphaFoldDB" id="A0A0P6VMV1"/>
<sequence>MIETDLPGDESPTLTDGILAAVDPARARDGIQRVLHAIRCHLGMNVGFLTEFIGPNRVFRYVDTDTVSLPLKVGQSLSLEQGYCLKVVQGRLPTLIVDTHDEPAALAIPETGTIPIGSHLSVPIRLRDGTVYGTFCCFSFEPRPSLNERDLAFFSTIADLVASQIDDQIATTRSLRAKADAIQAVIAEGGLDTVFQPIHRLEDRSIAAFECLTRFPKAPFKPVVEWFQDAVAVGCGLELEFAALESSVARLKAWPAPITASLNMSPRALLARDLAPILDGIDLGRIVVEITEHEQVFDYPRLNQVLDGLRARGLRVAIDDAGAGYSSLRHILLLRPDIIKLDLSLVRDIDRDADRQALADALTLYCRRSGIAIVAEGIETEAEFATLRRMGIELGQGYLLSRPGPLATWSDAAGHQKARSF</sequence>
<protein>
    <recommendedName>
        <fullName evidence="1">EAL domain-containing protein</fullName>
    </recommendedName>
</protein>
<dbReference type="PROSITE" id="PS50883">
    <property type="entry name" value="EAL"/>
    <property type="match status" value="1"/>
</dbReference>
<dbReference type="Gene3D" id="3.20.20.450">
    <property type="entry name" value="EAL domain"/>
    <property type="match status" value="1"/>
</dbReference>
<dbReference type="Proteomes" id="UP000048984">
    <property type="component" value="Unassembled WGS sequence"/>
</dbReference>
<comment type="caution">
    <text evidence="2">The sequence shown here is derived from an EMBL/GenBank/DDBJ whole genome shotgun (WGS) entry which is preliminary data.</text>
</comment>
<dbReference type="EMBL" id="LJYW01000001">
    <property type="protein sequence ID" value="KPL52637.1"/>
    <property type="molecule type" value="Genomic_DNA"/>
</dbReference>
<evidence type="ECO:0000313" key="2">
    <source>
        <dbReference type="EMBL" id="KPL52637.1"/>
    </source>
</evidence>
<evidence type="ECO:0000259" key="1">
    <source>
        <dbReference type="PROSITE" id="PS50883"/>
    </source>
</evidence>
<dbReference type="InterPro" id="IPR035919">
    <property type="entry name" value="EAL_sf"/>
</dbReference>
<organism evidence="2 3">
    <name type="scientific">Prosthecodimorpha hirschii</name>
    <dbReference type="NCBI Taxonomy" id="665126"/>
    <lineage>
        <taxon>Bacteria</taxon>
        <taxon>Pseudomonadati</taxon>
        <taxon>Pseudomonadota</taxon>
        <taxon>Alphaproteobacteria</taxon>
        <taxon>Hyphomicrobiales</taxon>
        <taxon>Ancalomicrobiaceae</taxon>
        <taxon>Prosthecodimorpha</taxon>
    </lineage>
</organism>
<dbReference type="InterPro" id="IPR003018">
    <property type="entry name" value="GAF"/>
</dbReference>
<dbReference type="SUPFAM" id="SSF141868">
    <property type="entry name" value="EAL domain-like"/>
    <property type="match status" value="1"/>
</dbReference>
<dbReference type="SMART" id="SM00065">
    <property type="entry name" value="GAF"/>
    <property type="match status" value="1"/>
</dbReference>
<dbReference type="STRING" id="665126.ABB55_10710"/>
<dbReference type="InterPro" id="IPR029016">
    <property type="entry name" value="GAF-like_dom_sf"/>
</dbReference>